<dbReference type="Proteomes" id="UP001451303">
    <property type="component" value="Unassembled WGS sequence"/>
</dbReference>
<feature type="compositionally biased region" description="Polar residues" evidence="1">
    <location>
        <begin position="110"/>
        <end position="127"/>
    </location>
</feature>
<proteinExistence type="predicted"/>
<keyword evidence="3" id="KW-1185">Reference proteome</keyword>
<accession>A0ABR3DJN3</accession>
<feature type="region of interest" description="Disordered" evidence="1">
    <location>
        <begin position="230"/>
        <end position="254"/>
    </location>
</feature>
<protein>
    <submittedName>
        <fullName evidence="2">Uncharacterized protein</fullName>
    </submittedName>
</protein>
<feature type="region of interest" description="Disordered" evidence="1">
    <location>
        <begin position="62"/>
        <end position="86"/>
    </location>
</feature>
<comment type="caution">
    <text evidence="2">The sequence shown here is derived from an EMBL/GenBank/DDBJ whole genome shotgun (WGS) entry which is preliminary data.</text>
</comment>
<reference evidence="2 3" key="1">
    <citation type="submission" date="2023-09" db="EMBL/GenBank/DDBJ databases">
        <title>Multi-omics analysis of a traditional fermented food reveals byproduct-associated fungal strains for waste-to-food upcycling.</title>
        <authorList>
            <consortium name="Lawrence Berkeley National Laboratory"/>
            <person name="Rekdal V.M."/>
            <person name="Villalobos-Escobedo J.M."/>
            <person name="Rodriguez-Valeron N."/>
            <person name="Garcia M.O."/>
            <person name="Vasquez D.P."/>
            <person name="Damayanti I."/>
            <person name="Sorensen P.M."/>
            <person name="Baidoo E.E."/>
            <person name="De Carvalho A.C."/>
            <person name="Riley R."/>
            <person name="Lipzen A."/>
            <person name="He G."/>
            <person name="Yan M."/>
            <person name="Haridas S."/>
            <person name="Daum C."/>
            <person name="Yoshinaga Y."/>
            <person name="Ng V."/>
            <person name="Grigoriev I.V."/>
            <person name="Munk R."/>
            <person name="Nuraida L."/>
            <person name="Wijaya C.H."/>
            <person name="Morales P.-C."/>
            <person name="Keasling J.D."/>
        </authorList>
    </citation>
    <scope>NUCLEOTIDE SEQUENCE [LARGE SCALE GENOMIC DNA]</scope>
    <source>
        <strain evidence="2 3">FGSC 2613</strain>
    </source>
</reference>
<gene>
    <name evidence="2" type="ORF">QR685DRAFT_550825</name>
</gene>
<evidence type="ECO:0000256" key="1">
    <source>
        <dbReference type="SAM" id="MobiDB-lite"/>
    </source>
</evidence>
<evidence type="ECO:0000313" key="3">
    <source>
        <dbReference type="Proteomes" id="UP001451303"/>
    </source>
</evidence>
<evidence type="ECO:0000313" key="2">
    <source>
        <dbReference type="EMBL" id="KAL0472847.1"/>
    </source>
</evidence>
<feature type="compositionally biased region" description="Polar residues" evidence="1">
    <location>
        <begin position="233"/>
        <end position="246"/>
    </location>
</feature>
<name>A0ABR3DJN3_NEUIN</name>
<feature type="region of interest" description="Disordered" evidence="1">
    <location>
        <begin position="107"/>
        <end position="145"/>
    </location>
</feature>
<feature type="region of interest" description="Disordered" evidence="1">
    <location>
        <begin position="1"/>
        <end position="31"/>
    </location>
</feature>
<sequence>MDESNSRSARPDLQALEFGGPPAHRDAHSGHITLDNINESAIHSYNPASNTTISHAAGDIPSVQDTHLSLPPDNLSSQHDDQTGGSPILGGWELGLFHRLSEIVHGQGDTGLNGQPSGVVPTTSSAVSRDALQHPSPQSVAGGSEPLDPEFEVCLPSPSLPPGGWDEQGIPIFDNDSSQFALPQPSFFETIPDEAVIPQPNAQPVPQPALLQPALAERVDFDEIFVESDHAESISSEATHGANSFQDFFDDEDF</sequence>
<organism evidence="2 3">
    <name type="scientific">Neurospora intermedia</name>
    <dbReference type="NCBI Taxonomy" id="5142"/>
    <lineage>
        <taxon>Eukaryota</taxon>
        <taxon>Fungi</taxon>
        <taxon>Dikarya</taxon>
        <taxon>Ascomycota</taxon>
        <taxon>Pezizomycotina</taxon>
        <taxon>Sordariomycetes</taxon>
        <taxon>Sordariomycetidae</taxon>
        <taxon>Sordariales</taxon>
        <taxon>Sordariaceae</taxon>
        <taxon>Neurospora</taxon>
    </lineage>
</organism>
<dbReference type="EMBL" id="JAVLET010000002">
    <property type="protein sequence ID" value="KAL0472847.1"/>
    <property type="molecule type" value="Genomic_DNA"/>
</dbReference>